<keyword evidence="5 6" id="KW-0472">Membrane</keyword>
<dbReference type="AlphaFoldDB" id="A0A6N2R4J4"/>
<dbReference type="GO" id="GO:0005886">
    <property type="term" value="C:plasma membrane"/>
    <property type="evidence" value="ECO:0007669"/>
    <property type="project" value="UniProtKB-SubCell"/>
</dbReference>
<dbReference type="InterPro" id="IPR005598">
    <property type="entry name" value="ATP_synth_I"/>
</dbReference>
<feature type="transmembrane region" description="Helical" evidence="6">
    <location>
        <begin position="10"/>
        <end position="29"/>
    </location>
</feature>
<evidence type="ECO:0000256" key="5">
    <source>
        <dbReference type="ARBA" id="ARBA00023136"/>
    </source>
</evidence>
<gene>
    <name evidence="7" type="ORF">AULFYP135_00168</name>
</gene>
<dbReference type="Pfam" id="PF03899">
    <property type="entry name" value="ATP-synt_I"/>
    <property type="match status" value="1"/>
</dbReference>
<evidence type="ECO:0000256" key="2">
    <source>
        <dbReference type="ARBA" id="ARBA00022475"/>
    </source>
</evidence>
<evidence type="ECO:0000313" key="7">
    <source>
        <dbReference type="EMBL" id="VYS74915.1"/>
    </source>
</evidence>
<comment type="subcellular location">
    <subcellularLocation>
        <location evidence="1">Cell membrane</location>
        <topology evidence="1">Multi-pass membrane protein</topology>
    </subcellularLocation>
</comment>
<evidence type="ECO:0000256" key="6">
    <source>
        <dbReference type="SAM" id="Phobius"/>
    </source>
</evidence>
<name>A0A6N2R4J4_9FIRM</name>
<evidence type="ECO:0000256" key="4">
    <source>
        <dbReference type="ARBA" id="ARBA00022989"/>
    </source>
</evidence>
<feature type="transmembrane region" description="Helical" evidence="6">
    <location>
        <begin position="35"/>
        <end position="56"/>
    </location>
</feature>
<feature type="transmembrane region" description="Helical" evidence="6">
    <location>
        <begin position="77"/>
        <end position="94"/>
    </location>
</feature>
<organism evidence="7">
    <name type="scientific">uncultured Anaerotruncus sp</name>
    <dbReference type="NCBI Taxonomy" id="905011"/>
    <lineage>
        <taxon>Bacteria</taxon>
        <taxon>Bacillati</taxon>
        <taxon>Bacillota</taxon>
        <taxon>Clostridia</taxon>
        <taxon>Eubacteriales</taxon>
        <taxon>Oscillospiraceae</taxon>
        <taxon>Anaerotruncus</taxon>
        <taxon>environmental samples</taxon>
    </lineage>
</organism>
<dbReference type="EMBL" id="CACRSL010000003">
    <property type="protein sequence ID" value="VYS74915.1"/>
    <property type="molecule type" value="Genomic_DNA"/>
</dbReference>
<protein>
    <submittedName>
        <fullName evidence="7">ATP synthase I chain</fullName>
    </submittedName>
</protein>
<sequence>MEVVLQEARFVTKGVAVCSFLFLAASLLFDFFSLPLLWGAVLGGAYAVANFLLIGYSVQESLTKTPEKAKGYMSRQYYLRLALTALVLFLAIQVDFINPWGVIPALFYPKISIYARSVYQYATRDR</sequence>
<proteinExistence type="predicted"/>
<keyword evidence="4 6" id="KW-1133">Transmembrane helix</keyword>
<evidence type="ECO:0000256" key="3">
    <source>
        <dbReference type="ARBA" id="ARBA00022692"/>
    </source>
</evidence>
<reference evidence="7" key="1">
    <citation type="submission" date="2019-11" db="EMBL/GenBank/DDBJ databases">
        <authorList>
            <person name="Feng L."/>
        </authorList>
    </citation>
    <scope>NUCLEOTIDE SEQUENCE</scope>
    <source>
        <strain evidence="7">AundefinedLFYP135</strain>
    </source>
</reference>
<keyword evidence="3 6" id="KW-0812">Transmembrane</keyword>
<keyword evidence="2" id="KW-1003">Cell membrane</keyword>
<accession>A0A6N2R4J4</accession>
<evidence type="ECO:0000256" key="1">
    <source>
        <dbReference type="ARBA" id="ARBA00004651"/>
    </source>
</evidence>